<dbReference type="InterPro" id="IPR009051">
    <property type="entry name" value="Helical_ferredxn"/>
</dbReference>
<keyword evidence="5 6" id="KW-0411">Iron-sulfur</keyword>
<keyword evidence="2 6" id="KW-0479">Metal-binding</keyword>
<dbReference type="PANTHER" id="PTHR32479">
    <property type="entry name" value="GLYCOLATE OXIDASE IRON-SULFUR SUBUNIT"/>
    <property type="match status" value="1"/>
</dbReference>
<dbReference type="EC" id="1.1.99.14" evidence="6"/>
<keyword evidence="4 6" id="KW-0408">Iron</keyword>
<dbReference type="PROSITE" id="PS00198">
    <property type="entry name" value="4FE4S_FER_1"/>
    <property type="match status" value="1"/>
</dbReference>
<keyword evidence="10" id="KW-1185">Reference proteome</keyword>
<evidence type="ECO:0000256" key="6">
    <source>
        <dbReference type="PIRNR" id="PIRNR000139"/>
    </source>
</evidence>
<comment type="cofactor">
    <cofactor evidence="6">
        <name>[4Fe-4S] cluster</name>
        <dbReference type="ChEBI" id="CHEBI:49883"/>
    </cofactor>
    <text evidence="6">Binds 2 [4Fe-4S] clusters.</text>
</comment>
<dbReference type="InterPro" id="IPR017896">
    <property type="entry name" value="4Fe4S_Fe-S-bd"/>
</dbReference>
<comment type="catalytic activity">
    <reaction evidence="6">
        <text>(R)-lactate + A = pyruvate + AH2</text>
        <dbReference type="Rhea" id="RHEA:15089"/>
        <dbReference type="ChEBI" id="CHEBI:13193"/>
        <dbReference type="ChEBI" id="CHEBI:15361"/>
        <dbReference type="ChEBI" id="CHEBI:16004"/>
        <dbReference type="ChEBI" id="CHEBI:17499"/>
    </reaction>
</comment>
<evidence type="ECO:0000313" key="9">
    <source>
        <dbReference type="EMBL" id="GGA35618.1"/>
    </source>
</evidence>
<dbReference type="InterPro" id="IPR017900">
    <property type="entry name" value="4Fe4S_Fe_S_CS"/>
</dbReference>
<comment type="caution">
    <text evidence="9">The sequence shown here is derived from an EMBL/GenBank/DDBJ whole genome shotgun (WGS) entry which is preliminary data.</text>
</comment>
<protein>
    <recommendedName>
        <fullName evidence="6">Glycolate oxidase iron-sulfur subunit</fullName>
        <ecNumber evidence="6">1.1.99.14</ecNumber>
    </recommendedName>
</protein>
<proteinExistence type="predicted"/>
<name>A0ABQ1G2V4_9BACL</name>
<feature type="domain" description="4Fe-4S ferredoxin-type" evidence="8">
    <location>
        <begin position="60"/>
        <end position="84"/>
    </location>
</feature>
<evidence type="ECO:0000256" key="4">
    <source>
        <dbReference type="ARBA" id="ARBA00023004"/>
    </source>
</evidence>
<dbReference type="Proteomes" id="UP000617979">
    <property type="component" value="Unassembled WGS sequence"/>
</dbReference>
<organism evidence="9 10">
    <name type="scientific">Kroppenstedtia guangzhouensis</name>
    <dbReference type="NCBI Taxonomy" id="1274356"/>
    <lineage>
        <taxon>Bacteria</taxon>
        <taxon>Bacillati</taxon>
        <taxon>Bacillota</taxon>
        <taxon>Bacilli</taxon>
        <taxon>Bacillales</taxon>
        <taxon>Thermoactinomycetaceae</taxon>
        <taxon>Kroppenstedtia</taxon>
    </lineage>
</organism>
<evidence type="ECO:0000256" key="3">
    <source>
        <dbReference type="ARBA" id="ARBA00022737"/>
    </source>
</evidence>
<evidence type="ECO:0000256" key="7">
    <source>
        <dbReference type="SAM" id="MobiDB-lite"/>
    </source>
</evidence>
<feature type="domain" description="4Fe-4S ferredoxin-type" evidence="8">
    <location>
        <begin position="8"/>
        <end position="41"/>
    </location>
</feature>
<dbReference type="EMBL" id="BMEX01000002">
    <property type="protein sequence ID" value="GGA35618.1"/>
    <property type="molecule type" value="Genomic_DNA"/>
</dbReference>
<evidence type="ECO:0000256" key="5">
    <source>
        <dbReference type="ARBA" id="ARBA00023014"/>
    </source>
</evidence>
<dbReference type="PIRSF" id="PIRSF000139">
    <property type="entry name" value="Glc_ox_4Fe-4S"/>
    <property type="match status" value="1"/>
</dbReference>
<dbReference type="PROSITE" id="PS51379">
    <property type="entry name" value="4FE4S_FER_2"/>
    <property type="match status" value="2"/>
</dbReference>
<keyword evidence="6" id="KW-0249">Electron transport</keyword>
<dbReference type="Pfam" id="PF02754">
    <property type="entry name" value="CCG"/>
    <property type="match status" value="2"/>
</dbReference>
<keyword evidence="3" id="KW-0677">Repeat</keyword>
<feature type="compositionally biased region" description="Basic and acidic residues" evidence="7">
    <location>
        <begin position="430"/>
        <end position="440"/>
    </location>
</feature>
<dbReference type="InterPro" id="IPR004017">
    <property type="entry name" value="Cys_rich_dom"/>
</dbReference>
<comment type="function">
    <text evidence="6">Component of a complex that catalyzes the oxidation of glycolate to glyoxylate.</text>
</comment>
<comment type="catalytic activity">
    <reaction evidence="6">
        <text>glycolate + A = glyoxylate + AH2</text>
        <dbReference type="Rhea" id="RHEA:21264"/>
        <dbReference type="ChEBI" id="CHEBI:13193"/>
        <dbReference type="ChEBI" id="CHEBI:17499"/>
        <dbReference type="ChEBI" id="CHEBI:29805"/>
        <dbReference type="ChEBI" id="CHEBI:36655"/>
        <dbReference type="EC" id="1.1.99.14"/>
    </reaction>
</comment>
<dbReference type="Gene3D" id="1.10.1060.10">
    <property type="entry name" value="Alpha-helical ferredoxin"/>
    <property type="match status" value="1"/>
</dbReference>
<evidence type="ECO:0000256" key="1">
    <source>
        <dbReference type="ARBA" id="ARBA00022485"/>
    </source>
</evidence>
<evidence type="ECO:0000259" key="8">
    <source>
        <dbReference type="PROSITE" id="PS51379"/>
    </source>
</evidence>
<feature type="region of interest" description="Disordered" evidence="7">
    <location>
        <begin position="426"/>
        <end position="451"/>
    </location>
</feature>
<keyword evidence="1 6" id="KW-0004">4Fe-4S</keyword>
<reference evidence="10" key="1">
    <citation type="journal article" date="2019" name="Int. J. Syst. Evol. Microbiol.">
        <title>The Global Catalogue of Microorganisms (GCM) 10K type strain sequencing project: providing services to taxonomists for standard genome sequencing and annotation.</title>
        <authorList>
            <consortium name="The Broad Institute Genomics Platform"/>
            <consortium name="The Broad Institute Genome Sequencing Center for Infectious Disease"/>
            <person name="Wu L."/>
            <person name="Ma J."/>
        </authorList>
    </citation>
    <scope>NUCLEOTIDE SEQUENCE [LARGE SCALE GENOMIC DNA]</scope>
    <source>
        <strain evidence="10">CGMCC 1.12404</strain>
    </source>
</reference>
<keyword evidence="6" id="KW-0813">Transport</keyword>
<gene>
    <name evidence="9" type="ORF">GCM10007416_05580</name>
</gene>
<sequence>MDEQLKQLQKKINYEKTFDCVQCGYCLPACPTYESMQKETHSPRGRINLVKQFAEGKIGIEALQEPIDRCLGCNACAVVCPTNVEYGKILEGAKEVLDEQKPKTKRQKIVEEILFDQVFPSKTWMNFIGHATWFYQKSSLKALLEKTGLTKMAPLHLDQFEQVLPDLPSPMERRRRRKVTKAVGRSRVNVGFFTGCVMDSIFFKINDQTIDLLTRAGADVFIPDEQTCCGALHAHSGKLESSKELAKRNIEAFEKENVDYIVNNAGGCGARLIEYEELFEDEPEWGERAKAFVDKTKDIHQLLVELDTLTFTKPVHEIVTYQSSCHMLNVQRVVDAPLRLLKSIPGVVYREMKGSDRCCGSAGIYNMIQYDESMEILNKKMDNVKTTDAHTIVTTNPGCLLQMKLGIKREGLEDRMRAVHLVELLSEAEPETRDETDAEHPNATGETESDF</sequence>
<evidence type="ECO:0000313" key="10">
    <source>
        <dbReference type="Proteomes" id="UP000617979"/>
    </source>
</evidence>
<accession>A0ABQ1G2V4</accession>
<dbReference type="SUPFAM" id="SSF46548">
    <property type="entry name" value="alpha-helical ferredoxin"/>
    <property type="match status" value="1"/>
</dbReference>
<dbReference type="Pfam" id="PF13183">
    <property type="entry name" value="Fer4_8"/>
    <property type="match status" value="1"/>
</dbReference>
<dbReference type="PANTHER" id="PTHR32479:SF17">
    <property type="entry name" value="GLYCOLATE OXIDASE IRON-SULFUR SUBUNIT"/>
    <property type="match status" value="1"/>
</dbReference>
<dbReference type="RefSeq" id="WP_188429648.1">
    <property type="nucleotide sequence ID" value="NZ_BMEX01000002.1"/>
</dbReference>
<dbReference type="InterPro" id="IPR012257">
    <property type="entry name" value="Glc_ox_4Fe-4S"/>
</dbReference>
<evidence type="ECO:0000256" key="2">
    <source>
        <dbReference type="ARBA" id="ARBA00022723"/>
    </source>
</evidence>